<keyword evidence="2" id="KW-1185">Reference proteome</keyword>
<sequence>MGKSCGFLDKSTVAKPGKSELKSKLHATAWRPESYNINYIALRRSDQRSSSRRLTCNDEVLPDVSGDQIHLKEVYISYNINYRALRMSNQRSSSRRSTCNDEVLLDVPRDQIHLKEVYIILHSRNTLLKALESRRNLGEKSQENNRIVLTTIH</sequence>
<dbReference type="Proteomes" id="UP000011115">
    <property type="component" value="Unassembled WGS sequence"/>
</dbReference>
<dbReference type="HOGENOM" id="CLU_144447_0_0_1"/>
<dbReference type="InParanoid" id="M1BHL3"/>
<protein>
    <submittedName>
        <fullName evidence="1">Uncharacterized protein</fullName>
    </submittedName>
</protein>
<dbReference type="Gramene" id="PGSC0003DMT400045394">
    <property type="protein sequence ID" value="PGSC0003DMT400045394"/>
    <property type="gene ID" value="PGSC0003DMG400017612"/>
</dbReference>
<organism evidence="1 2">
    <name type="scientific">Solanum tuberosum</name>
    <name type="common">Potato</name>
    <dbReference type="NCBI Taxonomy" id="4113"/>
    <lineage>
        <taxon>Eukaryota</taxon>
        <taxon>Viridiplantae</taxon>
        <taxon>Streptophyta</taxon>
        <taxon>Embryophyta</taxon>
        <taxon>Tracheophyta</taxon>
        <taxon>Spermatophyta</taxon>
        <taxon>Magnoliopsida</taxon>
        <taxon>eudicotyledons</taxon>
        <taxon>Gunneridae</taxon>
        <taxon>Pentapetalae</taxon>
        <taxon>asterids</taxon>
        <taxon>lamiids</taxon>
        <taxon>Solanales</taxon>
        <taxon>Solanaceae</taxon>
        <taxon>Solanoideae</taxon>
        <taxon>Solaneae</taxon>
        <taxon>Solanum</taxon>
    </lineage>
</organism>
<reference evidence="2" key="1">
    <citation type="journal article" date="2011" name="Nature">
        <title>Genome sequence and analysis of the tuber crop potato.</title>
        <authorList>
            <consortium name="The Potato Genome Sequencing Consortium"/>
        </authorList>
    </citation>
    <scope>NUCLEOTIDE SEQUENCE [LARGE SCALE GENOMIC DNA]</scope>
    <source>
        <strain evidence="2">cv. DM1-3 516 R44</strain>
    </source>
</reference>
<evidence type="ECO:0000313" key="2">
    <source>
        <dbReference type="Proteomes" id="UP000011115"/>
    </source>
</evidence>
<evidence type="ECO:0000313" key="1">
    <source>
        <dbReference type="EnsemblPlants" id="PGSC0003DMT400045394"/>
    </source>
</evidence>
<dbReference type="PaxDb" id="4113-PGSC0003DMT400045394"/>
<proteinExistence type="predicted"/>
<dbReference type="EnsemblPlants" id="PGSC0003DMT400045394">
    <property type="protein sequence ID" value="PGSC0003DMT400045394"/>
    <property type="gene ID" value="PGSC0003DMG400017612"/>
</dbReference>
<name>M1BHL3_SOLTU</name>
<reference evidence="1" key="2">
    <citation type="submission" date="2015-06" db="UniProtKB">
        <authorList>
            <consortium name="EnsemblPlants"/>
        </authorList>
    </citation>
    <scope>IDENTIFICATION</scope>
    <source>
        <strain evidence="1">DM1-3 516 R44</strain>
    </source>
</reference>
<accession>M1BHL3</accession>
<dbReference type="AlphaFoldDB" id="M1BHL3"/>